<evidence type="ECO:0000256" key="9">
    <source>
        <dbReference type="PROSITE-ProRule" id="PRU00277"/>
    </source>
</evidence>
<comment type="catalytic activity">
    <reaction evidence="1 9 10">
        <text>[protein]-peptidylproline (omega=180) = [protein]-peptidylproline (omega=0)</text>
        <dbReference type="Rhea" id="RHEA:16237"/>
        <dbReference type="Rhea" id="RHEA-COMP:10747"/>
        <dbReference type="Rhea" id="RHEA-COMP:10748"/>
        <dbReference type="ChEBI" id="CHEBI:83833"/>
        <dbReference type="ChEBI" id="CHEBI:83834"/>
        <dbReference type="EC" id="5.2.1.8"/>
    </reaction>
</comment>
<dbReference type="AlphaFoldDB" id="E4TWI1"/>
<accession>E4TWI1</accession>
<evidence type="ECO:0000256" key="4">
    <source>
        <dbReference type="ARBA" id="ARBA00022490"/>
    </source>
</evidence>
<dbReference type="Pfam" id="PF00254">
    <property type="entry name" value="FKBP_C"/>
    <property type="match status" value="1"/>
</dbReference>
<comment type="subcellular location">
    <subcellularLocation>
        <location evidence="2">Cytoplasm</location>
    </subcellularLocation>
</comment>
<feature type="domain" description="PPIase FKBP-type" evidence="11">
    <location>
        <begin position="6"/>
        <end position="113"/>
    </location>
</feature>
<keyword evidence="13" id="KW-1185">Reference proteome</keyword>
<dbReference type="Gene3D" id="3.10.50.40">
    <property type="match status" value="1"/>
</dbReference>
<organism evidence="12 13">
    <name type="scientific">Sulfuricurvum kujiense (strain ATCC BAA-921 / DSM 16994 / JCM 11577 / YK-1)</name>
    <dbReference type="NCBI Taxonomy" id="709032"/>
    <lineage>
        <taxon>Bacteria</taxon>
        <taxon>Pseudomonadati</taxon>
        <taxon>Campylobacterota</taxon>
        <taxon>Epsilonproteobacteria</taxon>
        <taxon>Campylobacterales</taxon>
        <taxon>Sulfurimonadaceae</taxon>
        <taxon>Sulfuricurvum</taxon>
    </lineage>
</organism>
<evidence type="ECO:0000256" key="7">
    <source>
        <dbReference type="ARBA" id="ARBA00023235"/>
    </source>
</evidence>
<keyword evidence="4" id="KW-0963">Cytoplasm</keyword>
<dbReference type="PROSITE" id="PS50059">
    <property type="entry name" value="FKBP_PPIASE"/>
    <property type="match status" value="1"/>
</dbReference>
<dbReference type="GO" id="GO:0003755">
    <property type="term" value="F:peptidyl-prolyl cis-trans isomerase activity"/>
    <property type="evidence" value="ECO:0007669"/>
    <property type="project" value="UniProtKB-UniRule"/>
</dbReference>
<evidence type="ECO:0000256" key="6">
    <source>
        <dbReference type="ARBA" id="ARBA00023186"/>
    </source>
</evidence>
<dbReference type="PANTHER" id="PTHR47861">
    <property type="entry name" value="FKBP-TYPE PEPTIDYL-PROLYL CIS-TRANS ISOMERASE SLYD"/>
    <property type="match status" value="1"/>
</dbReference>
<evidence type="ECO:0000259" key="11">
    <source>
        <dbReference type="PROSITE" id="PS50059"/>
    </source>
</evidence>
<name>E4TWI1_SULKY</name>
<dbReference type="EMBL" id="CP002355">
    <property type="protein sequence ID" value="ADR33799.1"/>
    <property type="molecule type" value="Genomic_DNA"/>
</dbReference>
<evidence type="ECO:0000256" key="3">
    <source>
        <dbReference type="ARBA" id="ARBA00006577"/>
    </source>
</evidence>
<reference evidence="12 13" key="1">
    <citation type="journal article" date="2012" name="Stand. Genomic Sci.">
        <title>Complete genome sequence of the sulfur compounds oxidizing chemolithoautotroph Sulfuricurvum kujiense type strain (YK-1(T)).</title>
        <authorList>
            <person name="Han C."/>
            <person name="Kotsyurbenko O."/>
            <person name="Chertkov O."/>
            <person name="Held B."/>
            <person name="Lapidus A."/>
            <person name="Nolan M."/>
            <person name="Lucas S."/>
            <person name="Hammon N."/>
            <person name="Deshpande S."/>
            <person name="Cheng J.F."/>
            <person name="Tapia R."/>
            <person name="Goodwin L.A."/>
            <person name="Pitluck S."/>
            <person name="Liolios K."/>
            <person name="Pagani I."/>
            <person name="Ivanova N."/>
            <person name="Mavromatis K."/>
            <person name="Mikhailova N."/>
            <person name="Pati A."/>
            <person name="Chen A."/>
            <person name="Palaniappan K."/>
            <person name="Land M."/>
            <person name="Hauser L."/>
            <person name="Chang Y.J."/>
            <person name="Jeffries C.D."/>
            <person name="Brambilla E.M."/>
            <person name="Rohde M."/>
            <person name="Spring S."/>
            <person name="Sikorski J."/>
            <person name="Goker M."/>
            <person name="Woyke T."/>
            <person name="Bristow J."/>
            <person name="Eisen J.A."/>
            <person name="Markowitz V."/>
            <person name="Hugenholtz P."/>
            <person name="Kyrpides N.C."/>
            <person name="Klenk H.P."/>
            <person name="Detter J.C."/>
        </authorList>
    </citation>
    <scope>NUCLEOTIDE SEQUENCE [LARGE SCALE GENOMIC DNA]</scope>
    <source>
        <strain evidence="13">ATCC BAA-921 / DSM 16994 / JCM 11577 / YK-1</strain>
    </source>
</reference>
<sequence>MTVTKNTIVTLNYTVTTSDGQMIDEGKEPLVYAHGGYENIFAPVEKAMEGKSLGDSFKVAVSAAEAFGEYDEELLVIEALENLPEELAVGMQIEGYMPENEDDVLIYTVTEIKGDNAVLDGNHPLAGINMVFEGTVTEIYPATQEEIDAMLHHSHSDDCGCGDH</sequence>
<dbReference type="Proteomes" id="UP000008721">
    <property type="component" value="Chromosome"/>
</dbReference>
<dbReference type="InterPro" id="IPR001179">
    <property type="entry name" value="PPIase_FKBP_dom"/>
</dbReference>
<comment type="function">
    <text evidence="8">Also involved in hydrogenase metallocenter assembly, probably by participating in the nickel insertion step. This function in hydrogenase biosynthesis requires chaperone activity and the presence of the metal-binding domain, but not PPIase activity.</text>
</comment>
<dbReference type="eggNOG" id="COG1047">
    <property type="taxonomic scope" value="Bacteria"/>
</dbReference>
<evidence type="ECO:0000256" key="5">
    <source>
        <dbReference type="ARBA" id="ARBA00023110"/>
    </source>
</evidence>
<proteinExistence type="inferred from homology"/>
<keyword evidence="7 9" id="KW-0413">Isomerase</keyword>
<dbReference type="GO" id="GO:0042026">
    <property type="term" value="P:protein refolding"/>
    <property type="evidence" value="ECO:0007669"/>
    <property type="project" value="UniProtKB-ARBA"/>
</dbReference>
<protein>
    <recommendedName>
        <fullName evidence="10">Peptidyl-prolyl cis-trans isomerase</fullName>
        <ecNumber evidence="10">5.2.1.8</ecNumber>
    </recommendedName>
</protein>
<evidence type="ECO:0000256" key="2">
    <source>
        <dbReference type="ARBA" id="ARBA00004496"/>
    </source>
</evidence>
<dbReference type="STRING" id="709032.Sulku_1136"/>
<evidence type="ECO:0000256" key="8">
    <source>
        <dbReference type="ARBA" id="ARBA00037071"/>
    </source>
</evidence>
<dbReference type="EC" id="5.2.1.8" evidence="10"/>
<dbReference type="PANTHER" id="PTHR47861:SF3">
    <property type="entry name" value="FKBP-TYPE PEPTIDYL-PROLYL CIS-TRANS ISOMERASE SLYD"/>
    <property type="match status" value="1"/>
</dbReference>
<comment type="similarity">
    <text evidence="3 10">Belongs to the FKBP-type PPIase family.</text>
</comment>
<dbReference type="OrthoDB" id="9808891at2"/>
<gene>
    <name evidence="12" type="ordered locus">Sulku_1136</name>
</gene>
<evidence type="ECO:0000313" key="13">
    <source>
        <dbReference type="Proteomes" id="UP000008721"/>
    </source>
</evidence>
<evidence type="ECO:0000256" key="1">
    <source>
        <dbReference type="ARBA" id="ARBA00000971"/>
    </source>
</evidence>
<dbReference type="KEGG" id="sku:Sulku_1136"/>
<dbReference type="InterPro" id="IPR046357">
    <property type="entry name" value="PPIase_dom_sf"/>
</dbReference>
<evidence type="ECO:0000313" key="12">
    <source>
        <dbReference type="EMBL" id="ADR33799.1"/>
    </source>
</evidence>
<keyword evidence="5 9" id="KW-0697">Rotamase</keyword>
<keyword evidence="6" id="KW-0143">Chaperone</keyword>
<dbReference type="HOGENOM" id="CLU_098197_1_1_7"/>
<evidence type="ECO:0000256" key="10">
    <source>
        <dbReference type="RuleBase" id="RU003915"/>
    </source>
</evidence>
<dbReference type="SUPFAM" id="SSF54534">
    <property type="entry name" value="FKBP-like"/>
    <property type="match status" value="1"/>
</dbReference>
<dbReference type="GO" id="GO:0005737">
    <property type="term" value="C:cytoplasm"/>
    <property type="evidence" value="ECO:0007669"/>
    <property type="project" value="UniProtKB-SubCell"/>
</dbReference>
<dbReference type="RefSeq" id="WP_013459996.1">
    <property type="nucleotide sequence ID" value="NC_014762.1"/>
</dbReference>